<dbReference type="Proteomes" id="UP000245956">
    <property type="component" value="Unassembled WGS sequence"/>
</dbReference>
<gene>
    <name evidence="3" type="ORF">PCL_00574</name>
    <name evidence="2" type="ORF">Purlil1_9480</name>
</gene>
<proteinExistence type="predicted"/>
<dbReference type="AlphaFoldDB" id="A0A2U3E577"/>
<evidence type="ECO:0000313" key="3">
    <source>
        <dbReference type="EMBL" id="PWI69662.1"/>
    </source>
</evidence>
<reference evidence="2 5" key="4">
    <citation type="journal article" date="2024" name="Microbiol. Resour. Announc.">
        <title>Genome annotations for the ascomycete fungi Trichoderma harzianum, Trichoderma aggressivum, and Purpureocillium lilacinum.</title>
        <authorList>
            <person name="Beijen E.P.W."/>
            <person name="Ohm R.A."/>
        </authorList>
    </citation>
    <scope>NUCLEOTIDE SEQUENCE [LARGE SCALE GENOMIC DNA]</scope>
    <source>
        <strain evidence="2 5">CBS 150709</strain>
    </source>
</reference>
<name>A0A2U3E577_PURLI</name>
<comment type="caution">
    <text evidence="3">The sequence shown here is derived from an EMBL/GenBank/DDBJ whole genome shotgun (WGS) entry which is preliminary data.</text>
</comment>
<dbReference type="EMBL" id="JAWRVI010000043">
    <property type="protein sequence ID" value="KAK4086168.1"/>
    <property type="molecule type" value="Genomic_DNA"/>
</dbReference>
<protein>
    <submittedName>
        <fullName evidence="3">Uncharacterized protein</fullName>
    </submittedName>
</protein>
<reference evidence="3" key="1">
    <citation type="submission" date="2015-05" db="EMBL/GenBank/DDBJ databases">
        <authorList>
            <person name="Wang D.B."/>
            <person name="Wang M."/>
        </authorList>
    </citation>
    <scope>NUCLEOTIDE SEQUENCE</scope>
    <source>
        <strain evidence="3">36-1</strain>
    </source>
</reference>
<evidence type="ECO:0000256" key="1">
    <source>
        <dbReference type="SAM" id="MobiDB-lite"/>
    </source>
</evidence>
<feature type="compositionally biased region" description="Low complexity" evidence="1">
    <location>
        <begin position="7"/>
        <end position="27"/>
    </location>
</feature>
<feature type="region of interest" description="Disordered" evidence="1">
    <location>
        <begin position="92"/>
        <end position="152"/>
    </location>
</feature>
<evidence type="ECO:0000313" key="4">
    <source>
        <dbReference type="Proteomes" id="UP000245956"/>
    </source>
</evidence>
<accession>A0A2U3E577</accession>
<sequence>MEPRSNGSRSARSLVRRSGAGGSSAAQRRALRALELRADRALSAGVLCWVGALVASKVPTSGAEAPCGPCAPSESPVLPVAQPTRRRLAEVRRDLLPPQTSTNPPFKAPFPRTTATSASTTITNPQHSDNRATPSTGLPGSFDLQRRDTTAL</sequence>
<dbReference type="Proteomes" id="UP001287286">
    <property type="component" value="Unassembled WGS sequence"/>
</dbReference>
<feature type="compositionally biased region" description="Polar residues" evidence="1">
    <location>
        <begin position="124"/>
        <end position="138"/>
    </location>
</feature>
<organism evidence="3 4">
    <name type="scientific">Purpureocillium lilacinum</name>
    <name type="common">Paecilomyces lilacinus</name>
    <dbReference type="NCBI Taxonomy" id="33203"/>
    <lineage>
        <taxon>Eukaryota</taxon>
        <taxon>Fungi</taxon>
        <taxon>Dikarya</taxon>
        <taxon>Ascomycota</taxon>
        <taxon>Pezizomycotina</taxon>
        <taxon>Sordariomycetes</taxon>
        <taxon>Hypocreomycetidae</taxon>
        <taxon>Hypocreales</taxon>
        <taxon>Ophiocordycipitaceae</taxon>
        <taxon>Purpureocillium</taxon>
    </lineage>
</organism>
<reference evidence="3 4" key="2">
    <citation type="journal article" date="2016" name="Front. Microbiol.">
        <title>Genome and transcriptome sequences reveal the specific parasitism of the nematophagous Purpureocillium lilacinum 36-1.</title>
        <authorList>
            <person name="Xie J."/>
            <person name="Li S."/>
            <person name="Mo C."/>
            <person name="Xiao X."/>
            <person name="Peng D."/>
            <person name="Wang G."/>
            <person name="Xiao Y."/>
        </authorList>
    </citation>
    <scope>NUCLEOTIDE SEQUENCE [LARGE SCALE GENOMIC DNA]</scope>
    <source>
        <strain evidence="3 4">36-1</strain>
    </source>
</reference>
<evidence type="ECO:0000313" key="5">
    <source>
        <dbReference type="Proteomes" id="UP001287286"/>
    </source>
</evidence>
<reference evidence="2" key="3">
    <citation type="submission" date="2023-11" db="EMBL/GenBank/DDBJ databases">
        <authorList>
            <person name="Beijen E."/>
            <person name="Ohm R.A."/>
        </authorList>
    </citation>
    <scope>NUCLEOTIDE SEQUENCE</scope>
    <source>
        <strain evidence="2">CBS 150709</strain>
    </source>
</reference>
<dbReference type="EMBL" id="LCWV01000011">
    <property type="protein sequence ID" value="PWI69662.1"/>
    <property type="molecule type" value="Genomic_DNA"/>
</dbReference>
<evidence type="ECO:0000313" key="2">
    <source>
        <dbReference type="EMBL" id="KAK4086168.1"/>
    </source>
</evidence>
<feature type="compositionally biased region" description="Low complexity" evidence="1">
    <location>
        <begin position="113"/>
        <end position="123"/>
    </location>
</feature>
<keyword evidence="5" id="KW-1185">Reference proteome</keyword>
<feature type="region of interest" description="Disordered" evidence="1">
    <location>
        <begin position="1"/>
        <end position="27"/>
    </location>
</feature>